<keyword evidence="9" id="KW-1185">Reference proteome</keyword>
<keyword evidence="5 7" id="KW-0472">Membrane</keyword>
<evidence type="ECO:0000256" key="1">
    <source>
        <dbReference type="ARBA" id="ARBA00004127"/>
    </source>
</evidence>
<feature type="transmembrane region" description="Helical" evidence="7">
    <location>
        <begin position="194"/>
        <end position="212"/>
    </location>
</feature>
<comment type="subcellular location">
    <subcellularLocation>
        <location evidence="1">Endomembrane system</location>
        <topology evidence="1">Multi-pass membrane protein</topology>
    </subcellularLocation>
</comment>
<comment type="caution">
    <text evidence="8">The sequence shown here is derived from an EMBL/GenBank/DDBJ whole genome shotgun (WGS) entry which is preliminary data.</text>
</comment>
<feature type="transmembrane region" description="Helical" evidence="7">
    <location>
        <begin position="21"/>
        <end position="39"/>
    </location>
</feature>
<dbReference type="PANTHER" id="PTHR20855:SF129">
    <property type="entry name" value="HEMOLYSIN-3 HOMOLOG"/>
    <property type="match status" value="1"/>
</dbReference>
<dbReference type="GO" id="GO:0016020">
    <property type="term" value="C:membrane"/>
    <property type="evidence" value="ECO:0007669"/>
    <property type="project" value="InterPro"/>
</dbReference>
<evidence type="ECO:0000256" key="5">
    <source>
        <dbReference type="ARBA" id="ARBA00023136"/>
    </source>
</evidence>
<evidence type="ECO:0000256" key="6">
    <source>
        <dbReference type="PIRSR" id="PIRSR604254-1"/>
    </source>
</evidence>
<evidence type="ECO:0000256" key="2">
    <source>
        <dbReference type="ARBA" id="ARBA00008488"/>
    </source>
</evidence>
<feature type="transmembrane region" description="Helical" evidence="7">
    <location>
        <begin position="45"/>
        <end position="63"/>
    </location>
</feature>
<evidence type="ECO:0000313" key="8">
    <source>
        <dbReference type="EMBL" id="RDW21349.1"/>
    </source>
</evidence>
<gene>
    <name evidence="8" type="ORF">CWR48_02760</name>
</gene>
<keyword evidence="6" id="KW-0479">Metal-binding</keyword>
<feature type="binding site" evidence="6">
    <location>
        <position position="67"/>
    </location>
    <ligand>
        <name>Zn(2+)</name>
        <dbReference type="ChEBI" id="CHEBI:29105"/>
    </ligand>
</feature>
<dbReference type="AlphaFoldDB" id="A0A3D8Q1R8"/>
<evidence type="ECO:0000256" key="7">
    <source>
        <dbReference type="SAM" id="Phobius"/>
    </source>
</evidence>
<dbReference type="NCBIfam" id="TIGR01065">
    <property type="entry name" value="hlyIII"/>
    <property type="match status" value="1"/>
</dbReference>
<dbReference type="EMBL" id="PIOC01000003">
    <property type="protein sequence ID" value="RDW21349.1"/>
    <property type="molecule type" value="Genomic_DNA"/>
</dbReference>
<proteinExistence type="inferred from homology"/>
<reference evidence="9" key="1">
    <citation type="submission" date="2017-11" db="EMBL/GenBank/DDBJ databases">
        <authorList>
            <person name="Zhu W."/>
        </authorList>
    </citation>
    <scope>NUCLEOTIDE SEQUENCE [LARGE SCALE GENOMIC DNA]</scope>
    <source>
        <strain evidence="9">CAU 1183</strain>
    </source>
</reference>
<feature type="binding site" evidence="6">
    <location>
        <position position="193"/>
    </location>
    <ligand>
        <name>Zn(2+)</name>
        <dbReference type="ChEBI" id="CHEBI:29105"/>
    </ligand>
</feature>
<keyword evidence="3 7" id="KW-0812">Transmembrane</keyword>
<dbReference type="RefSeq" id="WP_115771520.1">
    <property type="nucleotide sequence ID" value="NZ_PIOC01000003.1"/>
</dbReference>
<organism evidence="8 9">
    <name type="scientific">Oceanobacillus arenosus</name>
    <dbReference type="NCBI Taxonomy" id="1229153"/>
    <lineage>
        <taxon>Bacteria</taxon>
        <taxon>Bacillati</taxon>
        <taxon>Bacillota</taxon>
        <taxon>Bacilli</taxon>
        <taxon>Bacillales</taxon>
        <taxon>Bacillaceae</taxon>
        <taxon>Oceanobacillus</taxon>
    </lineage>
</organism>
<feature type="binding site" evidence="6">
    <location>
        <position position="189"/>
    </location>
    <ligand>
        <name>Zn(2+)</name>
        <dbReference type="ChEBI" id="CHEBI:29105"/>
    </ligand>
</feature>
<keyword evidence="4 7" id="KW-1133">Transmembrane helix</keyword>
<dbReference type="InterPro" id="IPR005744">
    <property type="entry name" value="Hy-lIII"/>
</dbReference>
<keyword evidence="6" id="KW-0862">Zinc</keyword>
<feature type="transmembrane region" description="Helical" evidence="7">
    <location>
        <begin position="108"/>
        <end position="127"/>
    </location>
</feature>
<evidence type="ECO:0000313" key="9">
    <source>
        <dbReference type="Proteomes" id="UP000257143"/>
    </source>
</evidence>
<dbReference type="Pfam" id="PF03006">
    <property type="entry name" value="HlyIII"/>
    <property type="match status" value="1"/>
</dbReference>
<dbReference type="InterPro" id="IPR004254">
    <property type="entry name" value="AdipoR/HlyIII-related"/>
</dbReference>
<evidence type="ECO:0000256" key="4">
    <source>
        <dbReference type="ARBA" id="ARBA00022989"/>
    </source>
</evidence>
<sequence length="213" mass="23717">MANTHVFSKGEEIANAITHGIGALFSVVGLVVLIAAAAINGTAWHIVSFTIFGTTMLLLYISSTMVHALPQGKAKDLFEIFDHSSIYLFIAGTYTPFIFHVIQGTLGWTMFGIVWGIAVGGIVFKAFFTKRFLLTSTLLYVLMGWIVVLGWRQIIENLDPNGVVLLVVGGLLYTVGAIFYVWRGFRYHHLVWHLFVLIGTICHYFCVLLYLLP</sequence>
<feature type="transmembrane region" description="Helical" evidence="7">
    <location>
        <begin position="132"/>
        <end position="151"/>
    </location>
</feature>
<protein>
    <submittedName>
        <fullName evidence="8">Hemolysin D</fullName>
    </submittedName>
</protein>
<dbReference type="OrthoDB" id="9813689at2"/>
<feature type="transmembrane region" description="Helical" evidence="7">
    <location>
        <begin position="84"/>
        <end position="102"/>
    </location>
</feature>
<dbReference type="PANTHER" id="PTHR20855">
    <property type="entry name" value="ADIPOR/PROGESTIN RECEPTOR-RELATED"/>
    <property type="match status" value="1"/>
</dbReference>
<dbReference type="GO" id="GO:0046872">
    <property type="term" value="F:metal ion binding"/>
    <property type="evidence" value="ECO:0007669"/>
    <property type="project" value="UniProtKB-KW"/>
</dbReference>
<evidence type="ECO:0000256" key="3">
    <source>
        <dbReference type="ARBA" id="ARBA00022692"/>
    </source>
</evidence>
<feature type="transmembrane region" description="Helical" evidence="7">
    <location>
        <begin position="163"/>
        <end position="182"/>
    </location>
</feature>
<comment type="similarity">
    <text evidence="2">Belongs to the UPF0073 (Hly-III) family.</text>
</comment>
<dbReference type="GO" id="GO:0140911">
    <property type="term" value="F:pore-forming activity"/>
    <property type="evidence" value="ECO:0007669"/>
    <property type="project" value="InterPro"/>
</dbReference>
<accession>A0A3D8Q1R8</accession>
<dbReference type="Proteomes" id="UP000257143">
    <property type="component" value="Unassembled WGS sequence"/>
</dbReference>
<dbReference type="GO" id="GO:0012505">
    <property type="term" value="C:endomembrane system"/>
    <property type="evidence" value="ECO:0007669"/>
    <property type="project" value="UniProtKB-SubCell"/>
</dbReference>
<name>A0A3D8Q1R8_9BACI</name>